<reference evidence="6" key="2">
    <citation type="submission" date="2023-05" db="EMBL/GenBank/DDBJ databases">
        <authorList>
            <consortium name="Lawrence Berkeley National Laboratory"/>
            <person name="Steindorff A."/>
            <person name="Hensen N."/>
            <person name="Bonometti L."/>
            <person name="Westerberg I."/>
            <person name="Brannstrom I.O."/>
            <person name="Guillou S."/>
            <person name="Cros-Aarteil S."/>
            <person name="Calhoun S."/>
            <person name="Haridas S."/>
            <person name="Kuo A."/>
            <person name="Mondo S."/>
            <person name="Pangilinan J."/>
            <person name="Riley R."/>
            <person name="Labutti K."/>
            <person name="Andreopoulos B."/>
            <person name="Lipzen A."/>
            <person name="Chen C."/>
            <person name="Yanf M."/>
            <person name="Daum C."/>
            <person name="Ng V."/>
            <person name="Clum A."/>
            <person name="Ohm R."/>
            <person name="Martin F."/>
            <person name="Silar P."/>
            <person name="Natvig D."/>
            <person name="Lalanne C."/>
            <person name="Gautier V."/>
            <person name="Ament-Velasquez S.L."/>
            <person name="Kruys A."/>
            <person name="Hutchinson M.I."/>
            <person name="Powell A.J."/>
            <person name="Barry K."/>
            <person name="Miller A.N."/>
            <person name="Grigoriev I.V."/>
            <person name="Debuchy R."/>
            <person name="Gladieux P."/>
            <person name="Thoren M.H."/>
            <person name="Johannesson H."/>
        </authorList>
    </citation>
    <scope>NUCLEOTIDE SEQUENCE</scope>
    <source>
        <strain evidence="6">CBS 315.58</strain>
    </source>
</reference>
<dbReference type="InterPro" id="IPR000330">
    <property type="entry name" value="SNF2_N"/>
</dbReference>
<dbReference type="Proteomes" id="UP001303160">
    <property type="component" value="Unassembled WGS sequence"/>
</dbReference>
<dbReference type="EMBL" id="MU863876">
    <property type="protein sequence ID" value="KAK4205421.1"/>
    <property type="molecule type" value="Genomic_DNA"/>
</dbReference>
<proteinExistence type="predicted"/>
<dbReference type="CDD" id="cd18793">
    <property type="entry name" value="SF2_C_SNF"/>
    <property type="match status" value="1"/>
</dbReference>
<dbReference type="GO" id="GO:0006281">
    <property type="term" value="P:DNA repair"/>
    <property type="evidence" value="ECO:0007669"/>
    <property type="project" value="TreeGrafter"/>
</dbReference>
<dbReference type="AlphaFoldDB" id="A0AAN6XRV7"/>
<keyword evidence="2 6" id="KW-0378">Hydrolase</keyword>
<reference evidence="6" key="1">
    <citation type="journal article" date="2023" name="Mol. Phylogenet. Evol.">
        <title>Genome-scale phylogeny and comparative genomics of the fungal order Sordariales.</title>
        <authorList>
            <person name="Hensen N."/>
            <person name="Bonometti L."/>
            <person name="Westerberg I."/>
            <person name="Brannstrom I.O."/>
            <person name="Guillou S."/>
            <person name="Cros-Aarteil S."/>
            <person name="Calhoun S."/>
            <person name="Haridas S."/>
            <person name="Kuo A."/>
            <person name="Mondo S."/>
            <person name="Pangilinan J."/>
            <person name="Riley R."/>
            <person name="LaButti K."/>
            <person name="Andreopoulos B."/>
            <person name="Lipzen A."/>
            <person name="Chen C."/>
            <person name="Yan M."/>
            <person name="Daum C."/>
            <person name="Ng V."/>
            <person name="Clum A."/>
            <person name="Steindorff A."/>
            <person name="Ohm R.A."/>
            <person name="Martin F."/>
            <person name="Silar P."/>
            <person name="Natvig D.O."/>
            <person name="Lalanne C."/>
            <person name="Gautier V."/>
            <person name="Ament-Velasquez S.L."/>
            <person name="Kruys A."/>
            <person name="Hutchinson M.I."/>
            <person name="Powell A.J."/>
            <person name="Barry K."/>
            <person name="Miller A.N."/>
            <person name="Grigoriev I.V."/>
            <person name="Debuchy R."/>
            <person name="Gladieux P."/>
            <person name="Hiltunen Thoren M."/>
            <person name="Johannesson H."/>
        </authorList>
    </citation>
    <scope>NUCLEOTIDE SEQUENCE</scope>
    <source>
        <strain evidence="6">CBS 315.58</strain>
    </source>
</reference>
<feature type="domain" description="Helicase C-terminal" evidence="5">
    <location>
        <begin position="655"/>
        <end position="816"/>
    </location>
</feature>
<evidence type="ECO:0000313" key="7">
    <source>
        <dbReference type="Proteomes" id="UP001303160"/>
    </source>
</evidence>
<gene>
    <name evidence="6" type="ORF">QBC40DRAFT_162555</name>
</gene>
<dbReference type="PANTHER" id="PTHR45626">
    <property type="entry name" value="TRANSCRIPTION TERMINATION FACTOR 2-RELATED"/>
    <property type="match status" value="1"/>
</dbReference>
<dbReference type="InterPro" id="IPR050628">
    <property type="entry name" value="SNF2_RAD54_helicase_TF"/>
</dbReference>
<comment type="caution">
    <text evidence="6">The sequence shown here is derived from an EMBL/GenBank/DDBJ whole genome shotgun (WGS) entry which is preliminary data.</text>
</comment>
<dbReference type="Pfam" id="PF00271">
    <property type="entry name" value="Helicase_C"/>
    <property type="match status" value="1"/>
</dbReference>
<dbReference type="GO" id="GO:0005524">
    <property type="term" value="F:ATP binding"/>
    <property type="evidence" value="ECO:0007669"/>
    <property type="project" value="UniProtKB-KW"/>
</dbReference>
<dbReference type="SMART" id="SM00490">
    <property type="entry name" value="HELICc"/>
    <property type="match status" value="1"/>
</dbReference>
<keyword evidence="1" id="KW-0547">Nucleotide-binding</keyword>
<dbReference type="InterPro" id="IPR049730">
    <property type="entry name" value="SNF2/RAD54-like_C"/>
</dbReference>
<dbReference type="InterPro" id="IPR038718">
    <property type="entry name" value="SNF2-like_sf"/>
</dbReference>
<dbReference type="GO" id="GO:0016787">
    <property type="term" value="F:hydrolase activity"/>
    <property type="evidence" value="ECO:0007669"/>
    <property type="project" value="UniProtKB-KW"/>
</dbReference>
<dbReference type="InterPro" id="IPR001650">
    <property type="entry name" value="Helicase_C-like"/>
</dbReference>
<dbReference type="PROSITE" id="PS51194">
    <property type="entry name" value="HELICASE_CTER"/>
    <property type="match status" value="1"/>
</dbReference>
<accession>A0AAN6XRV7</accession>
<dbReference type="InterPro" id="IPR027417">
    <property type="entry name" value="P-loop_NTPase"/>
</dbReference>
<dbReference type="Gene3D" id="3.40.50.10810">
    <property type="entry name" value="Tandem AAA-ATPase domain"/>
    <property type="match status" value="1"/>
</dbReference>
<dbReference type="GO" id="GO:0005634">
    <property type="term" value="C:nucleus"/>
    <property type="evidence" value="ECO:0007669"/>
    <property type="project" value="TreeGrafter"/>
</dbReference>
<evidence type="ECO:0000259" key="4">
    <source>
        <dbReference type="PROSITE" id="PS51192"/>
    </source>
</evidence>
<dbReference type="GO" id="GO:0008094">
    <property type="term" value="F:ATP-dependent activity, acting on DNA"/>
    <property type="evidence" value="ECO:0007669"/>
    <property type="project" value="TreeGrafter"/>
</dbReference>
<dbReference type="PANTHER" id="PTHR45626:SF52">
    <property type="entry name" value="SINGLE-STRANDED DNA-DEPENDENT ATPASE (EUROFUNG)"/>
    <property type="match status" value="1"/>
</dbReference>
<dbReference type="PROSITE" id="PS51192">
    <property type="entry name" value="HELICASE_ATP_BIND_1"/>
    <property type="match status" value="1"/>
</dbReference>
<dbReference type="InterPro" id="IPR014001">
    <property type="entry name" value="Helicase_ATP-bd"/>
</dbReference>
<dbReference type="CDD" id="cd18008">
    <property type="entry name" value="DEXDc_SHPRH-like"/>
    <property type="match status" value="1"/>
</dbReference>
<evidence type="ECO:0000313" key="6">
    <source>
        <dbReference type="EMBL" id="KAK4205421.1"/>
    </source>
</evidence>
<name>A0AAN6XRV7_9PEZI</name>
<dbReference type="SUPFAM" id="SSF52540">
    <property type="entry name" value="P-loop containing nucleoside triphosphate hydrolases"/>
    <property type="match status" value="2"/>
</dbReference>
<protein>
    <submittedName>
        <fullName evidence="6">P-loop containing nucleoside triphosphate hydrolase protein</fullName>
    </submittedName>
</protein>
<evidence type="ECO:0000256" key="3">
    <source>
        <dbReference type="ARBA" id="ARBA00022840"/>
    </source>
</evidence>
<evidence type="ECO:0000259" key="5">
    <source>
        <dbReference type="PROSITE" id="PS51194"/>
    </source>
</evidence>
<keyword evidence="7" id="KW-1185">Reference proteome</keyword>
<organism evidence="6 7">
    <name type="scientific">Triangularia verruculosa</name>
    <dbReference type="NCBI Taxonomy" id="2587418"/>
    <lineage>
        <taxon>Eukaryota</taxon>
        <taxon>Fungi</taxon>
        <taxon>Dikarya</taxon>
        <taxon>Ascomycota</taxon>
        <taxon>Pezizomycotina</taxon>
        <taxon>Sordariomycetes</taxon>
        <taxon>Sordariomycetidae</taxon>
        <taxon>Sordariales</taxon>
        <taxon>Podosporaceae</taxon>
        <taxon>Triangularia</taxon>
    </lineage>
</organism>
<dbReference type="SMART" id="SM00487">
    <property type="entry name" value="DEXDc"/>
    <property type="match status" value="1"/>
</dbReference>
<dbReference type="Pfam" id="PF00176">
    <property type="entry name" value="SNF2-rel_dom"/>
    <property type="match status" value="1"/>
</dbReference>
<keyword evidence="3" id="KW-0067">ATP-binding</keyword>
<sequence>MSDVSNLKDHDETVSQLGQPNQIACFGMICDSQAQLFDDRTVVEKSGLLTTTPTEEIVPVQHVFRDNAVVVHLDQETELAVIDRATIDTLLLVGKVAGCDFDMFIESQAFSDLVSEYKQGGKKIRFTVSTVFYGPRESRDKVGKFLSDAHLYLQHPSHRRPGVLAYDNPHIFDFGDSNVGLTVPPAVPTSQGWDEGHELERIFRSLDHQTELQPQALPNGLVRSELKSHQLQGVSFIAQREGRKPLQLSSLWTPSSINGISCYTHRVTGTRTINPDSELIGGILADEMGVGKTLTTLAAIAESIQDSSNFAEEASSAMKPNTKATLVIAPSVLVIEEWLSDIKDHLHHNELRVLKHHSNSKATAVEELLSYDIVLSTYATLSADLKGKTNLPYRVNWFRVVLDEAHFIRHQQTRQFQAVAHLSARYRWCLTGTPIQNSLSDLGSLVNFLRIPLLHGKSDFNKSIVKPIKEQNTVASLRQLLTSICLRRTKEHIGLKAPQERVCEIHLSPEEKHVYDQAGAQARLLLDEAVSSSKGLMGNNVSLRTVTLLRRICNHGTLEQDTQGQIPNEAMVSGESVEDGFDTLEAKVCSQCGCEVDTGYTTVRKAFICVDCYNDGAGTKGRGKKNRKGGQSTSVVGADNFRARLTSETPWKASKISALINDVDKHRTSDKCIIFSSWTTTLDIVAHALDQRGIKFGRIDGKVGAVGRAHILKKFQDDGQITALIMTLGTSAVGLNIKAATRVHILEPQWNPFVEQQAIGRAVRLGQTRTVRVIRYIVPSSIETHITARQANKISLSKVGFDEDGEGHKNVMRNLVVCPLQSPRMLMYDL</sequence>
<feature type="domain" description="Helicase ATP-binding" evidence="4">
    <location>
        <begin position="273"/>
        <end position="452"/>
    </location>
</feature>
<evidence type="ECO:0000256" key="1">
    <source>
        <dbReference type="ARBA" id="ARBA00022741"/>
    </source>
</evidence>
<evidence type="ECO:0000256" key="2">
    <source>
        <dbReference type="ARBA" id="ARBA00022801"/>
    </source>
</evidence>
<dbReference type="Gene3D" id="3.40.50.300">
    <property type="entry name" value="P-loop containing nucleotide triphosphate hydrolases"/>
    <property type="match status" value="1"/>
</dbReference>